<organism evidence="2 3">
    <name type="scientific">Araneus ventricosus</name>
    <name type="common">Orbweaver spider</name>
    <name type="synonym">Epeira ventricosa</name>
    <dbReference type="NCBI Taxonomy" id="182803"/>
    <lineage>
        <taxon>Eukaryota</taxon>
        <taxon>Metazoa</taxon>
        <taxon>Ecdysozoa</taxon>
        <taxon>Arthropoda</taxon>
        <taxon>Chelicerata</taxon>
        <taxon>Arachnida</taxon>
        <taxon>Araneae</taxon>
        <taxon>Araneomorphae</taxon>
        <taxon>Entelegynae</taxon>
        <taxon>Araneoidea</taxon>
        <taxon>Araneidae</taxon>
        <taxon>Araneus</taxon>
    </lineage>
</organism>
<gene>
    <name evidence="2" type="ORF">AVEN_38522_1</name>
</gene>
<dbReference type="InterPro" id="IPR002492">
    <property type="entry name" value="Transposase_Tc1-like"/>
</dbReference>
<dbReference type="Gene3D" id="3.30.420.10">
    <property type="entry name" value="Ribonuclease H-like superfamily/Ribonuclease H"/>
    <property type="match status" value="1"/>
</dbReference>
<dbReference type="AlphaFoldDB" id="A0A4Y2MKR1"/>
<dbReference type="Pfam" id="PF01498">
    <property type="entry name" value="HTH_Tnp_Tc3_2"/>
    <property type="match status" value="1"/>
</dbReference>
<comment type="caution">
    <text evidence="2">The sequence shown here is derived from an EMBL/GenBank/DDBJ whole genome shotgun (WGS) entry which is preliminary data.</text>
</comment>
<name>A0A4Y2MKR1_ARAVE</name>
<dbReference type="EMBL" id="BGPR01007456">
    <property type="protein sequence ID" value="GBN26994.1"/>
    <property type="molecule type" value="Genomic_DNA"/>
</dbReference>
<proteinExistence type="predicted"/>
<dbReference type="InterPro" id="IPR036397">
    <property type="entry name" value="RNaseH_sf"/>
</dbReference>
<keyword evidence="3" id="KW-1185">Reference proteome</keyword>
<sequence length="383" mass="43870">MIFYDIFGRQSFPGKYFIFSRQIVPVNRAGLSNGQSMQLSRLPRHVSSRPRVTKPAEDSFLVLSARRRRSTTVPQLVADHYVASGRRISATTVRRRLQNSGLYARRPVVCVPLNGRQRRARLCWVRKHVSWIKQQWASVLFTDESRFTLESDSGRLLIWREQRTRYNQSNTLERHSYRGGGIMVRAGISHDGEKIAKNSKRCIPMTLFHNTSTEFEDVNKTFKEPEFKEDANFNNVCNVLTPRRPLKEAYGLSIPPPPVPDRYATVYEKVNISPIPVTQGGSGQLDLLSLFHPDVDVRRISVEVLVELGRLPDQVGQADEEDDALEAFPDDVAPGRVFLFGGIVERDFYRRQDLPGKAAAFFTSCRVVMRMLENRERKAMKDN</sequence>
<dbReference type="GO" id="GO:0006313">
    <property type="term" value="P:DNA transposition"/>
    <property type="evidence" value="ECO:0007669"/>
    <property type="project" value="InterPro"/>
</dbReference>
<accession>A0A4Y2MKR1</accession>
<dbReference type="Proteomes" id="UP000499080">
    <property type="component" value="Unassembled WGS sequence"/>
</dbReference>
<protein>
    <recommendedName>
        <fullName evidence="1">Transposase Tc1-like domain-containing protein</fullName>
    </recommendedName>
</protein>
<dbReference type="GO" id="GO:0003677">
    <property type="term" value="F:DNA binding"/>
    <property type="evidence" value="ECO:0007669"/>
    <property type="project" value="InterPro"/>
</dbReference>
<evidence type="ECO:0000259" key="1">
    <source>
        <dbReference type="Pfam" id="PF01498"/>
    </source>
</evidence>
<dbReference type="GO" id="GO:0015074">
    <property type="term" value="P:DNA integration"/>
    <property type="evidence" value="ECO:0007669"/>
    <property type="project" value="InterPro"/>
</dbReference>
<reference evidence="2 3" key="1">
    <citation type="journal article" date="2019" name="Sci. Rep.">
        <title>Orb-weaving spider Araneus ventricosus genome elucidates the spidroin gene catalogue.</title>
        <authorList>
            <person name="Kono N."/>
            <person name="Nakamura H."/>
            <person name="Ohtoshi R."/>
            <person name="Moran D.A.P."/>
            <person name="Shinohara A."/>
            <person name="Yoshida Y."/>
            <person name="Fujiwara M."/>
            <person name="Mori M."/>
            <person name="Tomita M."/>
            <person name="Arakawa K."/>
        </authorList>
    </citation>
    <scope>NUCLEOTIDE SEQUENCE [LARGE SCALE GENOMIC DNA]</scope>
</reference>
<evidence type="ECO:0000313" key="2">
    <source>
        <dbReference type="EMBL" id="GBN26994.1"/>
    </source>
</evidence>
<evidence type="ECO:0000313" key="3">
    <source>
        <dbReference type="Proteomes" id="UP000499080"/>
    </source>
</evidence>
<feature type="domain" description="Transposase Tc1-like" evidence="1">
    <location>
        <begin position="61"/>
        <end position="129"/>
    </location>
</feature>